<dbReference type="FunFam" id="2.60.40.60:FF:000020">
    <property type="entry name" value="Dachsous cadherin-related 1b"/>
    <property type="match status" value="8"/>
</dbReference>
<keyword evidence="2" id="KW-1003">Cell membrane</keyword>
<reference evidence="14" key="1">
    <citation type="submission" date="2022-07" db="EMBL/GenBank/DDBJ databases">
        <title>Chromosome-level genome of Muraenolepis orangiensis.</title>
        <authorList>
            <person name="Kim J."/>
        </authorList>
    </citation>
    <scope>NUCLEOTIDE SEQUENCE</scope>
    <source>
        <strain evidence="14">KU_S4_2022</strain>
        <tissue evidence="14">Muscle</tissue>
    </source>
</reference>
<dbReference type="SMART" id="SM00112">
    <property type="entry name" value="CA"/>
    <property type="match status" value="21"/>
</dbReference>
<keyword evidence="10" id="KW-0325">Glycoprotein</keyword>
<dbReference type="PROSITE" id="PS00232">
    <property type="entry name" value="CADHERIN_1"/>
    <property type="match status" value="9"/>
</dbReference>
<keyword evidence="15" id="KW-1185">Reference proteome</keyword>
<dbReference type="FunFam" id="2.60.40.60:FF:000211">
    <property type="entry name" value="Dachsous cadherin-related 2"/>
    <property type="match status" value="1"/>
</dbReference>
<evidence type="ECO:0000256" key="4">
    <source>
        <dbReference type="ARBA" id="ARBA00022729"/>
    </source>
</evidence>
<evidence type="ECO:0000256" key="12">
    <source>
        <dbReference type="SAM" id="SignalP"/>
    </source>
</evidence>
<sequence length="2340" mass="253747">MGHKNLSAALLRRLVLSLFWIRSLAQVSNLTLSIEEGLPANTIVGDISAALTAPSSSGFFISESRDSFVLKDLEINADTGIISTAIVLDRESRDKYEFVAATLTGEVIKVKIVVSDVNDHSPIFASDTINIQISELSAPGSRFELEGAKDQDEGEFGTQGYRIAEVEMQDLFKVEHRKPGSGTPFNLDLLLISRLDREARDSYSLTIEAFDGGIPARTGSLHVNVHVLDENDHPPVFDQSEYHASVSEDALVNSTVCQVHAADRDLGSNGLIFYEINRRKSDSSEMFFINESTGVIYVNKPLDFETQSFHELIIAARDTGAQPEFSSTFVGVKVLNVNDNTPTINILFLSESGEAVVSEAAVIGEYVARILVSDSDADFWENQKVTLTLEGGEGRFTLKQTDHFLFALCVESPLDREETERFELKLRASDQASPPLSTEVTFDLVVTDINDCPPLFERDAYTVRLAEDAPLGTSVVQLKTRDGDEGANAAVRYSILGLVGSSHQDGPLLFTVDPTSGLIVTVAQLDREREAVVRLLVEAEDGGEQALSSTATVTVVIEDVNDNKPVFQQQLYNVSIPEHSEIGSCFLQVVATDADGADFGSLQYSLCDGFDRKELHPLFQINAETGEVCVSQDMDRDAGHTSHDILVKAVDQGGLSAQTYVHIEVEDLNDHAPVFNPKQYITSISSHAPVDTEILTAIATDADSGRYGQVTYELLPSDLSSLFTMDRDTGTLYLRSSVAHLGTVSVRLSLSARDAEGRTTAMPASLTINVVGSDQAPAVFHRSRYSFVVAEDAPPGTSVGVVTAVYPGSSPEPVTYRIASGDPQGWFSVHSDSGLISTRRPLDHESQPHALLRDAVMLFWDTPVGTVLFIAHAHDADSGPNGQVHYYLTDPEAGGGKQATFIIDRDLGMVTLNESLRSSSRRLYSLEILARDEGRPPLSAHLTLEVNVDHAAPGEDALAFESLVYQVEIGEGYRKDARVIQVKAHQGSRGTRASDPRTIVTYSLEPELGFPAPPFRVHDRSGWLYLYQSLDYETEPGYRFRVVATAGEPALGNNDTAQSTAKASVTVLVLDANDNAPVFGSEVYYFTVSEGSSPQGLVGTVRAMDRDARENAQLSYMLLSDGKYFHINSKTGEIMNWVALDREQHSQHSLKVMVSDHGQPRLNATATVHISVTDINDNPPRFTHLPTTKELSVQMWAGLLPGSVVTPMFAKDPDAGENGSVTFSLRTDDGLGLFEIDAQSGDIILIAASPQPIVTHYTLEVLAKDEGVHSLEDVAIVHVQVHGGEAKYDGTHHQVARHFTVREDAKPATTVGSAAIADAGRFRYSIVEGDGSIHFGVDTSSGDVYVNQPLDYESATQYFLVVRAQEAYPSGLNVSVAVSVSVEDVNDHAPWFPEDLVVFGLSEDIAVGTVAFAFHARDADGSLAKSGLRYSLSHEREVDSDSPDWSRPPFPFAVDPHTGSLTLVAPLDREAEPSFAFTVTASDRAKRDGDQKQAFVTAQVFLLDVNDNRPVLVSPDAVRVAENSEVGALLHHVVAVDRDLGDNGRVSYSIVTGADQRVFRLEENTGLLYLSSPLDHEVGASHQLTIQAVDGGQPRLSSTQTLTVAVEDVNDQQPVFQQEVYEARVAENRNPGEPVVRLTATDGDSGYNLFSIHPQTGQVTTTAQLDREQQQQFTLRVLARDAGSPALSGTTTVVCSVLDENDNPPQFTQALFHISLPENLPPGVLHTSQASDPDLGENSTIRYSIDGEVDHGSRLTVDSLTGAVSSMEVLDREEQAVYTLTIRATDGGPRPLSSTARLHVHLLDENDNSPSFSRDRYRAAVSEGLPAGTAVLRLDALDPDEGSNGEVTYSLLEEDGTQGAFAIDATTGAIRTARPLDRESRARYTLRARATDGCAAGPRSSEAMVTVRVEDVNDNSPACARDPVDARVTAGPRGWRPDLVVATVTATDLDQGENGTVRYAWSEGEGLFTLNNTSGEIRLRRPLRAGFPGRKLQVLVVDLGEPALTSTCLVFVHLKGDQEGLLFTKKVYNATLAENSRAGSLVAKIEAVDQTDSGSRIEYSIFSGNERVVFAMNSDTGEITVKKPEALDFEEGRQAQLVVLADSGLETAYSRVSVTLQDVNDNGPMFDSSFYRTAVWEGQAHNTYVMQVFASDADSGVNGKIEYSIVSGNHNEAFLLDPARGILATNVELDRELTHLYKLVVQATDRGSPPLSGTSTIRVQVVDVNDNSPTITPMRPVVVAENLPLGYVVTQVTANDVDLGSVISYGFVNNGSVAATIGHFAIDRYSGVITLTKALDYEEHTEHILGVMASDTLHRTTGEVIVTVLDVNDNAPVFDQVSYR</sequence>
<feature type="domain" description="Cadherin" evidence="13">
    <location>
        <begin position="1512"/>
        <end position="1616"/>
    </location>
</feature>
<feature type="domain" description="Cadherin" evidence="13">
    <location>
        <begin position="676"/>
        <end position="780"/>
    </location>
</feature>
<name>A0A9Q0F0G2_9TELE</name>
<feature type="domain" description="Cadherin" evidence="13">
    <location>
        <begin position="2231"/>
        <end position="2334"/>
    </location>
</feature>
<evidence type="ECO:0000313" key="15">
    <source>
        <dbReference type="Proteomes" id="UP001148018"/>
    </source>
</evidence>
<evidence type="ECO:0000256" key="10">
    <source>
        <dbReference type="ARBA" id="ARBA00023180"/>
    </source>
</evidence>
<feature type="non-terminal residue" evidence="14">
    <location>
        <position position="2340"/>
    </location>
</feature>
<feature type="domain" description="Cadherin" evidence="13">
    <location>
        <begin position="1293"/>
        <end position="1392"/>
    </location>
</feature>
<comment type="subcellular location">
    <subcellularLocation>
        <location evidence="1">Cell membrane</location>
        <topology evidence="1">Single-pass type I membrane protein</topology>
    </subcellularLocation>
</comment>
<keyword evidence="7" id="KW-0130">Cell adhesion</keyword>
<feature type="domain" description="Cadherin" evidence="13">
    <location>
        <begin position="2024"/>
        <end position="2126"/>
    </location>
</feature>
<feature type="domain" description="Cadherin" evidence="13">
    <location>
        <begin position="26"/>
        <end position="124"/>
    </location>
</feature>
<accession>A0A9Q0F0G2</accession>
<feature type="domain" description="Cadherin" evidence="13">
    <location>
        <begin position="861"/>
        <end position="960"/>
    </location>
</feature>
<dbReference type="GO" id="GO:0005509">
    <property type="term" value="F:calcium ion binding"/>
    <property type="evidence" value="ECO:0007669"/>
    <property type="project" value="UniProtKB-UniRule"/>
</dbReference>
<dbReference type="OrthoDB" id="6252479at2759"/>
<evidence type="ECO:0000256" key="7">
    <source>
        <dbReference type="ARBA" id="ARBA00022889"/>
    </source>
</evidence>
<keyword evidence="9" id="KW-0472">Membrane</keyword>
<feature type="domain" description="Cadherin" evidence="13">
    <location>
        <begin position="1393"/>
        <end position="1512"/>
    </location>
</feature>
<protein>
    <recommendedName>
        <fullName evidence="13">Cadherin domain-containing protein</fullName>
    </recommendedName>
</protein>
<dbReference type="GO" id="GO:0007156">
    <property type="term" value="P:homophilic cell adhesion via plasma membrane adhesion molecules"/>
    <property type="evidence" value="ECO:0007669"/>
    <property type="project" value="InterPro"/>
</dbReference>
<dbReference type="InterPro" id="IPR015919">
    <property type="entry name" value="Cadherin-like_sf"/>
</dbReference>
<feature type="domain" description="Cadherin" evidence="13">
    <location>
        <begin position="238"/>
        <end position="344"/>
    </location>
</feature>
<evidence type="ECO:0000259" key="13">
    <source>
        <dbReference type="PROSITE" id="PS50268"/>
    </source>
</evidence>
<feature type="domain" description="Cadherin" evidence="13">
    <location>
        <begin position="125"/>
        <end position="237"/>
    </location>
</feature>
<feature type="domain" description="Cadherin" evidence="13">
    <location>
        <begin position="1708"/>
        <end position="1812"/>
    </location>
</feature>
<keyword evidence="4 12" id="KW-0732">Signal</keyword>
<feature type="domain" description="Cadherin" evidence="13">
    <location>
        <begin position="1201"/>
        <end position="1281"/>
    </location>
</feature>
<dbReference type="FunFam" id="2.60.40.60:FF:000226">
    <property type="entry name" value="Dachsous, isoform B"/>
    <property type="match status" value="1"/>
</dbReference>
<dbReference type="FunFam" id="2.60.40.60:FF:000275">
    <property type="entry name" value="Si:dkey-30k22.7"/>
    <property type="match status" value="1"/>
</dbReference>
<keyword evidence="5" id="KW-0677">Repeat</keyword>
<dbReference type="Gene3D" id="2.60.40.60">
    <property type="entry name" value="Cadherins"/>
    <property type="match status" value="22"/>
</dbReference>
<dbReference type="PANTHER" id="PTHR24026:SF126">
    <property type="entry name" value="PROTOCADHERIN FAT 4"/>
    <property type="match status" value="1"/>
</dbReference>
<keyword evidence="6 11" id="KW-0106">Calcium</keyword>
<evidence type="ECO:0000313" key="14">
    <source>
        <dbReference type="EMBL" id="KAJ3615333.1"/>
    </source>
</evidence>
<feature type="domain" description="Cadherin" evidence="13">
    <location>
        <begin position="457"/>
        <end position="567"/>
    </location>
</feature>
<evidence type="ECO:0000256" key="11">
    <source>
        <dbReference type="PROSITE-ProRule" id="PRU00043"/>
    </source>
</evidence>
<comment type="caution">
    <text evidence="14">The sequence shown here is derived from an EMBL/GenBank/DDBJ whole genome shotgun (WGS) entry which is preliminary data.</text>
</comment>
<dbReference type="PANTHER" id="PTHR24026">
    <property type="entry name" value="FAT ATYPICAL CADHERIN-RELATED"/>
    <property type="match status" value="1"/>
</dbReference>
<evidence type="ECO:0000256" key="6">
    <source>
        <dbReference type="ARBA" id="ARBA00022837"/>
    </source>
</evidence>
<evidence type="ECO:0000256" key="8">
    <source>
        <dbReference type="ARBA" id="ARBA00022989"/>
    </source>
</evidence>
<feature type="domain" description="Cadherin" evidence="13">
    <location>
        <begin position="349"/>
        <end position="456"/>
    </location>
</feature>
<feature type="domain" description="Cadherin" evidence="13">
    <location>
        <begin position="961"/>
        <end position="1079"/>
    </location>
</feature>
<feature type="chain" id="PRO_5040435225" description="Cadherin domain-containing protein" evidence="12">
    <location>
        <begin position="26"/>
        <end position="2340"/>
    </location>
</feature>
<dbReference type="FunFam" id="2.60.40.60:FF:000007">
    <property type="entry name" value="Protocadherin alpha 2"/>
    <property type="match status" value="1"/>
</dbReference>
<dbReference type="PROSITE" id="PS50268">
    <property type="entry name" value="CADHERIN_2"/>
    <property type="match status" value="22"/>
</dbReference>
<keyword evidence="8" id="KW-1133">Transmembrane helix</keyword>
<organism evidence="14 15">
    <name type="scientific">Muraenolepis orangiensis</name>
    <name type="common">Patagonian moray cod</name>
    <dbReference type="NCBI Taxonomy" id="630683"/>
    <lineage>
        <taxon>Eukaryota</taxon>
        <taxon>Metazoa</taxon>
        <taxon>Chordata</taxon>
        <taxon>Craniata</taxon>
        <taxon>Vertebrata</taxon>
        <taxon>Euteleostomi</taxon>
        <taxon>Actinopterygii</taxon>
        <taxon>Neopterygii</taxon>
        <taxon>Teleostei</taxon>
        <taxon>Neoteleostei</taxon>
        <taxon>Acanthomorphata</taxon>
        <taxon>Zeiogadaria</taxon>
        <taxon>Gadariae</taxon>
        <taxon>Gadiformes</taxon>
        <taxon>Muraenolepidoidei</taxon>
        <taxon>Muraenolepididae</taxon>
        <taxon>Muraenolepis</taxon>
    </lineage>
</organism>
<evidence type="ECO:0000256" key="2">
    <source>
        <dbReference type="ARBA" id="ARBA00022475"/>
    </source>
</evidence>
<feature type="domain" description="Cadherin" evidence="13">
    <location>
        <begin position="2127"/>
        <end position="2231"/>
    </location>
</feature>
<dbReference type="GO" id="GO:0009653">
    <property type="term" value="P:anatomical structure morphogenesis"/>
    <property type="evidence" value="ECO:0007669"/>
    <property type="project" value="UniProtKB-ARBA"/>
</dbReference>
<evidence type="ECO:0000256" key="3">
    <source>
        <dbReference type="ARBA" id="ARBA00022692"/>
    </source>
</evidence>
<dbReference type="FunFam" id="2.60.40.60:FF:000092">
    <property type="entry name" value="Protocadherin 8"/>
    <property type="match status" value="1"/>
</dbReference>
<dbReference type="Proteomes" id="UP001148018">
    <property type="component" value="Unassembled WGS sequence"/>
</dbReference>
<feature type="domain" description="Cadherin" evidence="13">
    <location>
        <begin position="781"/>
        <end position="847"/>
    </location>
</feature>
<keyword evidence="3" id="KW-0812">Transmembrane</keyword>
<feature type="domain" description="Cadherin" evidence="13">
    <location>
        <begin position="1617"/>
        <end position="1707"/>
    </location>
</feature>
<feature type="signal peptide" evidence="12">
    <location>
        <begin position="1"/>
        <end position="25"/>
    </location>
</feature>
<dbReference type="SUPFAM" id="SSF49313">
    <property type="entry name" value="Cadherin-like"/>
    <property type="match status" value="22"/>
</dbReference>
<gene>
    <name evidence="14" type="ORF">NHX12_018901</name>
</gene>
<dbReference type="CDD" id="cd11304">
    <property type="entry name" value="Cadherin_repeat"/>
    <property type="match status" value="22"/>
</dbReference>
<dbReference type="InterPro" id="IPR020894">
    <property type="entry name" value="Cadherin_CS"/>
</dbReference>
<feature type="domain" description="Cadherin" evidence="13">
    <location>
        <begin position="568"/>
        <end position="675"/>
    </location>
</feature>
<proteinExistence type="predicted"/>
<evidence type="ECO:0000256" key="5">
    <source>
        <dbReference type="ARBA" id="ARBA00022737"/>
    </source>
</evidence>
<evidence type="ECO:0000256" key="9">
    <source>
        <dbReference type="ARBA" id="ARBA00023136"/>
    </source>
</evidence>
<dbReference type="Pfam" id="PF00028">
    <property type="entry name" value="Cadherin"/>
    <property type="match status" value="20"/>
</dbReference>
<evidence type="ECO:0000256" key="1">
    <source>
        <dbReference type="ARBA" id="ARBA00004251"/>
    </source>
</evidence>
<feature type="domain" description="Cadherin" evidence="13">
    <location>
        <begin position="1813"/>
        <end position="1919"/>
    </location>
</feature>
<dbReference type="PRINTS" id="PR00205">
    <property type="entry name" value="CADHERIN"/>
</dbReference>
<dbReference type="InterPro" id="IPR002126">
    <property type="entry name" value="Cadherin-like_dom"/>
</dbReference>
<dbReference type="GO" id="GO:0005886">
    <property type="term" value="C:plasma membrane"/>
    <property type="evidence" value="ECO:0007669"/>
    <property type="project" value="UniProtKB-SubCell"/>
</dbReference>
<feature type="domain" description="Cadherin" evidence="13">
    <location>
        <begin position="1941"/>
        <end position="2028"/>
    </location>
</feature>
<dbReference type="EMBL" id="JANIIK010000034">
    <property type="protein sequence ID" value="KAJ3615333.1"/>
    <property type="molecule type" value="Genomic_DNA"/>
</dbReference>
<feature type="domain" description="Cadherin" evidence="13">
    <location>
        <begin position="1080"/>
        <end position="1182"/>
    </location>
</feature>